<gene>
    <name evidence="1" type="primary">ORF26537</name>
</gene>
<sequence>MEIEEGEANLVPNKILFLSQEVSDRKVQTPQLALKTDRAHSVLRADSYYNQWKFDIKQEESFSKSLLLLL</sequence>
<evidence type="ECO:0000313" key="1">
    <source>
        <dbReference type="EMBL" id="CEK55998.1"/>
    </source>
</evidence>
<name>A0A0B6YIF9_9EUPU</name>
<reference evidence="1" key="1">
    <citation type="submission" date="2014-12" db="EMBL/GenBank/DDBJ databases">
        <title>Insight into the proteome of Arion vulgaris.</title>
        <authorList>
            <person name="Aradska J."/>
            <person name="Bulat T."/>
            <person name="Smidak R."/>
            <person name="Sarate P."/>
            <person name="Gangsoo J."/>
            <person name="Sialana F."/>
            <person name="Bilban M."/>
            <person name="Lubec G."/>
        </authorList>
    </citation>
    <scope>NUCLEOTIDE SEQUENCE</scope>
    <source>
        <tissue evidence="1">Skin</tissue>
    </source>
</reference>
<organism evidence="1">
    <name type="scientific">Arion vulgaris</name>
    <dbReference type="NCBI Taxonomy" id="1028688"/>
    <lineage>
        <taxon>Eukaryota</taxon>
        <taxon>Metazoa</taxon>
        <taxon>Spiralia</taxon>
        <taxon>Lophotrochozoa</taxon>
        <taxon>Mollusca</taxon>
        <taxon>Gastropoda</taxon>
        <taxon>Heterobranchia</taxon>
        <taxon>Euthyneura</taxon>
        <taxon>Panpulmonata</taxon>
        <taxon>Eupulmonata</taxon>
        <taxon>Stylommatophora</taxon>
        <taxon>Helicina</taxon>
        <taxon>Arionoidea</taxon>
        <taxon>Arionidae</taxon>
        <taxon>Arion</taxon>
    </lineage>
</organism>
<proteinExistence type="predicted"/>
<accession>A0A0B6YIF9</accession>
<dbReference type="AlphaFoldDB" id="A0A0B6YIF9"/>
<dbReference type="EMBL" id="HACG01009133">
    <property type="protein sequence ID" value="CEK55998.1"/>
    <property type="molecule type" value="Transcribed_RNA"/>
</dbReference>
<protein>
    <submittedName>
        <fullName evidence="1">Uncharacterized protein</fullName>
    </submittedName>
</protein>